<comment type="similarity">
    <text evidence="1">Belongs to the methyltransferase superfamily.</text>
</comment>
<dbReference type="InterPro" id="IPR051052">
    <property type="entry name" value="Diverse_substrate_MTase"/>
</dbReference>
<dbReference type="EMBL" id="JBHRXZ010000033">
    <property type="protein sequence ID" value="MFC3609722.1"/>
    <property type="molecule type" value="Genomic_DNA"/>
</dbReference>
<protein>
    <submittedName>
        <fullName evidence="5">Class I SAM-dependent methyltransferase</fullName>
        <ecNumber evidence="5">2.1.1.-</ecNumber>
    </submittedName>
</protein>
<sequence>MSFDNHFKAVSAHYASSRPSYPDALFAWLAAQCESHGLAWDCGTGSGQAALDLAERFERVLATDASPQQIACAPRHPRVDYRVALAQQSSLPARSVDLITVAQALHWFDLPAFYAEAQRVLKPGAVIVAWSYGIIQVEGEALNAEVAHFYHRVVGPYWPAERRHVETGYRELPFPFAGLEAPALAMTLDWSLAQLLDYLRSWSATARYLEARGEDPVTLLGEQLEPLWGKGTRQVRWPLAIRAGRLGRTPA</sequence>
<accession>A0ABV7TAU8</accession>
<dbReference type="RefSeq" id="WP_386367619.1">
    <property type="nucleotide sequence ID" value="NZ_JBHRXZ010000033.1"/>
</dbReference>
<name>A0ABV7TAU8_9GAMM</name>
<dbReference type="CDD" id="cd02440">
    <property type="entry name" value="AdoMet_MTases"/>
    <property type="match status" value="1"/>
</dbReference>
<evidence type="ECO:0000313" key="5">
    <source>
        <dbReference type="EMBL" id="MFC3609722.1"/>
    </source>
</evidence>
<gene>
    <name evidence="5" type="ORF">ACFOMF_18315</name>
</gene>
<evidence type="ECO:0000256" key="3">
    <source>
        <dbReference type="ARBA" id="ARBA00022679"/>
    </source>
</evidence>
<keyword evidence="6" id="KW-1185">Reference proteome</keyword>
<dbReference type="EC" id="2.1.1.-" evidence="5"/>
<evidence type="ECO:0000256" key="2">
    <source>
        <dbReference type="ARBA" id="ARBA00022603"/>
    </source>
</evidence>
<organism evidence="5 6">
    <name type="scientific">Stutzerimonas tarimensis</name>
    <dbReference type="NCBI Taxonomy" id="1507735"/>
    <lineage>
        <taxon>Bacteria</taxon>
        <taxon>Pseudomonadati</taxon>
        <taxon>Pseudomonadota</taxon>
        <taxon>Gammaproteobacteria</taxon>
        <taxon>Pseudomonadales</taxon>
        <taxon>Pseudomonadaceae</taxon>
        <taxon>Stutzerimonas</taxon>
    </lineage>
</organism>
<dbReference type="InterPro" id="IPR013216">
    <property type="entry name" value="Methyltransf_11"/>
</dbReference>
<evidence type="ECO:0000313" key="6">
    <source>
        <dbReference type="Proteomes" id="UP001595630"/>
    </source>
</evidence>
<dbReference type="Proteomes" id="UP001595630">
    <property type="component" value="Unassembled WGS sequence"/>
</dbReference>
<reference evidence="6" key="1">
    <citation type="journal article" date="2019" name="Int. J. Syst. Evol. Microbiol.">
        <title>The Global Catalogue of Microorganisms (GCM) 10K type strain sequencing project: providing services to taxonomists for standard genome sequencing and annotation.</title>
        <authorList>
            <consortium name="The Broad Institute Genomics Platform"/>
            <consortium name="The Broad Institute Genome Sequencing Center for Infectious Disease"/>
            <person name="Wu L."/>
            <person name="Ma J."/>
        </authorList>
    </citation>
    <scope>NUCLEOTIDE SEQUENCE [LARGE SCALE GENOMIC DNA]</scope>
    <source>
        <strain evidence="6">KCTC 42447</strain>
    </source>
</reference>
<dbReference type="GO" id="GO:0008168">
    <property type="term" value="F:methyltransferase activity"/>
    <property type="evidence" value="ECO:0007669"/>
    <property type="project" value="UniProtKB-KW"/>
</dbReference>
<dbReference type="PANTHER" id="PTHR44942:SF4">
    <property type="entry name" value="METHYLTRANSFERASE TYPE 11 DOMAIN-CONTAINING PROTEIN"/>
    <property type="match status" value="1"/>
</dbReference>
<dbReference type="SUPFAM" id="SSF53335">
    <property type="entry name" value="S-adenosyl-L-methionine-dependent methyltransferases"/>
    <property type="match status" value="1"/>
</dbReference>
<keyword evidence="3 5" id="KW-0808">Transferase</keyword>
<feature type="domain" description="Methyltransferase type 11" evidence="4">
    <location>
        <begin position="41"/>
        <end position="128"/>
    </location>
</feature>
<dbReference type="GO" id="GO:0032259">
    <property type="term" value="P:methylation"/>
    <property type="evidence" value="ECO:0007669"/>
    <property type="project" value="UniProtKB-KW"/>
</dbReference>
<evidence type="ECO:0000259" key="4">
    <source>
        <dbReference type="Pfam" id="PF08241"/>
    </source>
</evidence>
<dbReference type="InterPro" id="IPR029063">
    <property type="entry name" value="SAM-dependent_MTases_sf"/>
</dbReference>
<dbReference type="PANTHER" id="PTHR44942">
    <property type="entry name" value="METHYLTRANSF_11 DOMAIN-CONTAINING PROTEIN"/>
    <property type="match status" value="1"/>
</dbReference>
<proteinExistence type="inferred from homology"/>
<comment type="caution">
    <text evidence="5">The sequence shown here is derived from an EMBL/GenBank/DDBJ whole genome shotgun (WGS) entry which is preliminary data.</text>
</comment>
<dbReference type="Gene3D" id="3.40.50.150">
    <property type="entry name" value="Vaccinia Virus protein VP39"/>
    <property type="match status" value="1"/>
</dbReference>
<evidence type="ECO:0000256" key="1">
    <source>
        <dbReference type="ARBA" id="ARBA00008361"/>
    </source>
</evidence>
<keyword evidence="2 5" id="KW-0489">Methyltransferase</keyword>
<dbReference type="Pfam" id="PF08241">
    <property type="entry name" value="Methyltransf_11"/>
    <property type="match status" value="1"/>
</dbReference>